<dbReference type="Pfam" id="PF02272">
    <property type="entry name" value="DHHA1"/>
    <property type="match status" value="1"/>
</dbReference>
<dbReference type="PANTHER" id="PTHR47618:SF1">
    <property type="entry name" value="BIFUNCTIONAL OLIGORIBONUCLEASE AND PAP PHOSPHATASE NRNA"/>
    <property type="match status" value="1"/>
</dbReference>
<evidence type="ECO:0000313" key="3">
    <source>
        <dbReference type="EMBL" id="ALM13306.1"/>
    </source>
</evidence>
<reference evidence="3 4" key="2">
    <citation type="journal article" date="2016" name="PeerJ">
        <title>Analysis of five complete genome sequences for members of the class Peribacteria in the recently recognized Peregrinibacteria bacterial phylum.</title>
        <authorList>
            <person name="Anantharaman K."/>
            <person name="Brown C.T."/>
            <person name="Burstein D."/>
            <person name="Castelle C.J."/>
            <person name="Probst A.J."/>
            <person name="Thomas B.C."/>
            <person name="Williams K.H."/>
            <person name="Banfield J.F."/>
        </authorList>
    </citation>
    <scope>NUCLEOTIDE SEQUENCE [LARGE SCALE GENOMIC DNA]</scope>
    <source>
        <strain evidence="3">RIFOXYD1_FULL_PER-ii_59_16</strain>
    </source>
</reference>
<sequence length="334" mass="35849">MSILLKEAEQMRSLLAGAKRILCICHRNPDGDAAGALLGSGLLFESLWSQKSVSFHCIDGLPAMLSFLPAAARIQEAPQTRAGDILVFFDCAEPKLTDMHLTHPHLFDGTTPSIVIDHHPGNTRFGSLNIVDPSAASSCEMVVDIADHLGWELTGDIATCLLTGVYTDTGGLLHSNTTPAVYRTVARLLRAGARRQQVVQAVFRTAQVSTLRLWGRVLENIEITEEGGAISAIRESDFRATGADYSELTGAIDYVNAVPGMRFSMVLSERGGAVKGSLRTLRDDVDVAAMAETFSGGGHRRAAGFSVPGALRPEVRWKVVEQEEAPASSPQPEA</sequence>
<dbReference type="InterPro" id="IPR003156">
    <property type="entry name" value="DHHA1_dom"/>
</dbReference>
<dbReference type="SUPFAM" id="SSF64182">
    <property type="entry name" value="DHH phosphoesterases"/>
    <property type="match status" value="1"/>
</dbReference>
<dbReference type="PANTHER" id="PTHR47618">
    <property type="entry name" value="BIFUNCTIONAL OLIGORIBONUCLEASE AND PAP PHOSPHATASE NRNA"/>
    <property type="match status" value="1"/>
</dbReference>
<accession>A0A0S1SI91</accession>
<evidence type="ECO:0000259" key="2">
    <source>
        <dbReference type="Pfam" id="PF02272"/>
    </source>
</evidence>
<dbReference type="KEGG" id="prf:PeribacterA2_0626"/>
<feature type="domain" description="DHHA1" evidence="2">
    <location>
        <begin position="242"/>
        <end position="309"/>
    </location>
</feature>
<dbReference type="Proteomes" id="UP000069135">
    <property type="component" value="Chromosome"/>
</dbReference>
<reference evidence="4" key="1">
    <citation type="submission" date="2015-10" db="EMBL/GenBank/DDBJ databases">
        <title>Analysis of five complete genome sequences for members of the class Peribacteria in the recently recognized Peregrinibacteria bacterial phylum.</title>
        <authorList>
            <person name="Anantharaman K."/>
            <person name="Brown C.T."/>
            <person name="Burstein D."/>
            <person name="Castelle C.J."/>
            <person name="Probst A.J."/>
            <person name="Thomas B.C."/>
            <person name="Williams K.H."/>
            <person name="Banfield J.F."/>
        </authorList>
    </citation>
    <scope>NUCLEOTIDE SEQUENCE [LARGE SCALE GENOMIC DNA]</scope>
</reference>
<dbReference type="Gene3D" id="3.10.310.30">
    <property type="match status" value="1"/>
</dbReference>
<accession>A0A0S1SLJ6</accession>
<feature type="domain" description="DDH" evidence="1">
    <location>
        <begin position="20"/>
        <end position="165"/>
    </location>
</feature>
<evidence type="ECO:0000259" key="1">
    <source>
        <dbReference type="Pfam" id="PF01368"/>
    </source>
</evidence>
<dbReference type="EMBL" id="CP013065">
    <property type="protein sequence ID" value="ALM13306.1"/>
    <property type="molecule type" value="Genomic_DNA"/>
</dbReference>
<accession>A0A0S1SQP8</accession>
<organism evidence="3 4">
    <name type="scientific">Candidatus Peribacter riflensis</name>
    <dbReference type="NCBI Taxonomy" id="1735162"/>
    <lineage>
        <taxon>Bacteria</taxon>
        <taxon>Candidatus Peregrinibacteriota</taxon>
        <taxon>Candidatus Peribacteria</taxon>
        <taxon>Candidatus Peribacterales</taxon>
        <taxon>Candidatus Peribacteraceae</taxon>
        <taxon>Candidatus Peribacter</taxon>
    </lineage>
</organism>
<dbReference type="Pfam" id="PF01368">
    <property type="entry name" value="DHH"/>
    <property type="match status" value="1"/>
</dbReference>
<dbReference type="InterPro" id="IPR001667">
    <property type="entry name" value="DDH_dom"/>
</dbReference>
<dbReference type="AlphaFoldDB" id="A0A0S1SQP8"/>
<name>A0A0S1SQP8_9BACT</name>
<protein>
    <submittedName>
        <fullName evidence="3">Phosphoesterase RecJ domain-containing protein</fullName>
    </submittedName>
</protein>
<accession>A0A0S1SV76</accession>
<dbReference type="Gene3D" id="3.90.1640.10">
    <property type="entry name" value="inorganic pyrophosphatase (n-terminal core)"/>
    <property type="match status" value="1"/>
</dbReference>
<dbReference type="STRING" id="1735162.PeribacterB2_0626"/>
<dbReference type="InterPro" id="IPR038763">
    <property type="entry name" value="DHH_sf"/>
</dbReference>
<dbReference type="GO" id="GO:0003676">
    <property type="term" value="F:nucleic acid binding"/>
    <property type="evidence" value="ECO:0007669"/>
    <property type="project" value="InterPro"/>
</dbReference>
<gene>
    <name evidence="3" type="ORF">PeribacterD1_0627</name>
</gene>
<evidence type="ECO:0000313" key="4">
    <source>
        <dbReference type="Proteomes" id="UP000069135"/>
    </source>
</evidence>
<dbReference type="InterPro" id="IPR051319">
    <property type="entry name" value="Oligoribo/pAp-PDE_c-di-AMP_PDE"/>
</dbReference>
<proteinExistence type="predicted"/>
<accession>A0A0S1SK11</accession>